<dbReference type="Pfam" id="PF04542">
    <property type="entry name" value="Sigma70_r2"/>
    <property type="match status" value="1"/>
</dbReference>
<evidence type="ECO:0000256" key="2">
    <source>
        <dbReference type="ARBA" id="ARBA00023015"/>
    </source>
</evidence>
<dbReference type="CDD" id="cd06171">
    <property type="entry name" value="Sigma70_r4"/>
    <property type="match status" value="1"/>
</dbReference>
<feature type="domain" description="RNA polymerase sigma-70 region 2" evidence="6">
    <location>
        <begin position="62"/>
        <end position="134"/>
    </location>
</feature>
<dbReference type="SUPFAM" id="SSF88659">
    <property type="entry name" value="Sigma3 and sigma4 domains of RNA polymerase sigma factors"/>
    <property type="match status" value="1"/>
</dbReference>
<dbReference type="Proteomes" id="UP000240912">
    <property type="component" value="Unassembled WGS sequence"/>
</dbReference>
<evidence type="ECO:0000313" key="9">
    <source>
        <dbReference type="Proteomes" id="UP000240912"/>
    </source>
</evidence>
<accession>A0A2T3HIV3</accession>
<evidence type="ECO:0000259" key="7">
    <source>
        <dbReference type="Pfam" id="PF08281"/>
    </source>
</evidence>
<dbReference type="Gene3D" id="1.10.10.10">
    <property type="entry name" value="Winged helix-like DNA-binding domain superfamily/Winged helix DNA-binding domain"/>
    <property type="match status" value="1"/>
</dbReference>
<keyword evidence="9" id="KW-1185">Reference proteome</keyword>
<dbReference type="OrthoDB" id="1491902at2"/>
<dbReference type="InterPro" id="IPR039425">
    <property type="entry name" value="RNA_pol_sigma-70-like"/>
</dbReference>
<keyword evidence="2" id="KW-0805">Transcription regulation</keyword>
<dbReference type="InterPro" id="IPR013324">
    <property type="entry name" value="RNA_pol_sigma_r3/r4-like"/>
</dbReference>
<dbReference type="Pfam" id="PF08281">
    <property type="entry name" value="Sigma70_r4_2"/>
    <property type="match status" value="1"/>
</dbReference>
<name>A0A2T3HIV3_9SPHI</name>
<dbReference type="InterPro" id="IPR014284">
    <property type="entry name" value="RNA_pol_sigma-70_dom"/>
</dbReference>
<dbReference type="Gene3D" id="1.10.1740.10">
    <property type="match status" value="1"/>
</dbReference>
<dbReference type="GO" id="GO:0003677">
    <property type="term" value="F:DNA binding"/>
    <property type="evidence" value="ECO:0007669"/>
    <property type="project" value="UniProtKB-KW"/>
</dbReference>
<keyword evidence="4" id="KW-0238">DNA-binding</keyword>
<evidence type="ECO:0000256" key="5">
    <source>
        <dbReference type="ARBA" id="ARBA00023163"/>
    </source>
</evidence>
<keyword evidence="3" id="KW-0731">Sigma factor</keyword>
<proteinExistence type="inferred from homology"/>
<organism evidence="8 9">
    <name type="scientific">Pedobacter yulinensis</name>
    <dbReference type="NCBI Taxonomy" id="2126353"/>
    <lineage>
        <taxon>Bacteria</taxon>
        <taxon>Pseudomonadati</taxon>
        <taxon>Bacteroidota</taxon>
        <taxon>Sphingobacteriia</taxon>
        <taxon>Sphingobacteriales</taxon>
        <taxon>Sphingobacteriaceae</taxon>
        <taxon>Pedobacter</taxon>
    </lineage>
</organism>
<feature type="domain" description="RNA polymerase sigma factor 70 region 4 type 2" evidence="7">
    <location>
        <begin position="162"/>
        <end position="213"/>
    </location>
</feature>
<sequence length="229" mass="26181">MGKAAGFCFNTLHNLVVGALKADEQEQNQRPINRPVIKRIKDLRTLIADSGRNDSGSKEFIYKSFYGYLKAIVIRYTNNDDDIQELVNDSFVKIFTHIQRFQPPSTEEDCTKAFKSWMAKITSRTAIDHLRSTRKLSVMQELTDADDQAEEVNVLSTLHVKDILSLLDQLPAMHKLVFNMYEIEGFSHEEIAISLAIPESSSRVYLTRAKNKLRKLYVQNLASSYGAFR</sequence>
<dbReference type="NCBIfam" id="TIGR02937">
    <property type="entry name" value="sigma70-ECF"/>
    <property type="match status" value="1"/>
</dbReference>
<dbReference type="InterPro" id="IPR007627">
    <property type="entry name" value="RNA_pol_sigma70_r2"/>
</dbReference>
<dbReference type="PANTHER" id="PTHR43133">
    <property type="entry name" value="RNA POLYMERASE ECF-TYPE SIGMA FACTO"/>
    <property type="match status" value="1"/>
</dbReference>
<dbReference type="EMBL" id="PYLS01000006">
    <property type="protein sequence ID" value="PST82369.1"/>
    <property type="molecule type" value="Genomic_DNA"/>
</dbReference>
<dbReference type="SUPFAM" id="SSF88946">
    <property type="entry name" value="Sigma2 domain of RNA polymerase sigma factors"/>
    <property type="match status" value="1"/>
</dbReference>
<evidence type="ECO:0000256" key="1">
    <source>
        <dbReference type="ARBA" id="ARBA00010641"/>
    </source>
</evidence>
<comment type="similarity">
    <text evidence="1">Belongs to the sigma-70 factor family. ECF subfamily.</text>
</comment>
<dbReference type="InterPro" id="IPR013325">
    <property type="entry name" value="RNA_pol_sigma_r2"/>
</dbReference>
<evidence type="ECO:0000256" key="4">
    <source>
        <dbReference type="ARBA" id="ARBA00023125"/>
    </source>
</evidence>
<dbReference type="GO" id="GO:0006352">
    <property type="term" value="P:DNA-templated transcription initiation"/>
    <property type="evidence" value="ECO:0007669"/>
    <property type="project" value="InterPro"/>
</dbReference>
<evidence type="ECO:0000313" key="8">
    <source>
        <dbReference type="EMBL" id="PST82369.1"/>
    </source>
</evidence>
<comment type="caution">
    <text evidence="8">The sequence shown here is derived from an EMBL/GenBank/DDBJ whole genome shotgun (WGS) entry which is preliminary data.</text>
</comment>
<evidence type="ECO:0000256" key="3">
    <source>
        <dbReference type="ARBA" id="ARBA00023082"/>
    </source>
</evidence>
<evidence type="ECO:0000259" key="6">
    <source>
        <dbReference type="Pfam" id="PF04542"/>
    </source>
</evidence>
<reference evidence="8 9" key="1">
    <citation type="submission" date="2018-03" db="EMBL/GenBank/DDBJ databases">
        <authorList>
            <person name="Keele B.F."/>
        </authorList>
    </citation>
    <scope>NUCLEOTIDE SEQUENCE [LARGE SCALE GENOMIC DNA]</scope>
    <source>
        <strain evidence="8 9">YL28-9</strain>
    </source>
</reference>
<dbReference type="GO" id="GO:0016987">
    <property type="term" value="F:sigma factor activity"/>
    <property type="evidence" value="ECO:0007669"/>
    <property type="project" value="UniProtKB-KW"/>
</dbReference>
<dbReference type="InterPro" id="IPR013249">
    <property type="entry name" value="RNA_pol_sigma70_r4_t2"/>
</dbReference>
<protein>
    <submittedName>
        <fullName evidence="8">RNA polymerase sigma factor</fullName>
    </submittedName>
</protein>
<dbReference type="PANTHER" id="PTHR43133:SF8">
    <property type="entry name" value="RNA POLYMERASE SIGMA FACTOR HI_1459-RELATED"/>
    <property type="match status" value="1"/>
</dbReference>
<gene>
    <name evidence="8" type="ORF">C7T94_16460</name>
</gene>
<dbReference type="InterPro" id="IPR036388">
    <property type="entry name" value="WH-like_DNA-bd_sf"/>
</dbReference>
<keyword evidence="5" id="KW-0804">Transcription</keyword>
<dbReference type="AlphaFoldDB" id="A0A2T3HIV3"/>